<evidence type="ECO:0000313" key="3">
    <source>
        <dbReference type="Proteomes" id="UP001597034"/>
    </source>
</evidence>
<accession>A0ABD6DJ21</accession>
<keyword evidence="1" id="KW-1133">Transmembrane helix</keyword>
<dbReference type="Proteomes" id="UP001597034">
    <property type="component" value="Unassembled WGS sequence"/>
</dbReference>
<gene>
    <name evidence="2" type="ORF">ACFSBL_09005</name>
</gene>
<feature type="transmembrane region" description="Helical" evidence="1">
    <location>
        <begin position="50"/>
        <end position="68"/>
    </location>
</feature>
<dbReference type="AlphaFoldDB" id="A0ABD6DJ21"/>
<feature type="transmembrane region" description="Helical" evidence="1">
    <location>
        <begin position="122"/>
        <end position="142"/>
    </location>
</feature>
<keyword evidence="1" id="KW-0812">Transmembrane</keyword>
<keyword evidence="3" id="KW-1185">Reference proteome</keyword>
<evidence type="ECO:0000256" key="1">
    <source>
        <dbReference type="SAM" id="Phobius"/>
    </source>
</evidence>
<name>A0ABD6DJ21_9EURY</name>
<evidence type="ECO:0000313" key="2">
    <source>
        <dbReference type="EMBL" id="MFD1645820.1"/>
    </source>
</evidence>
<feature type="transmembrane region" description="Helical" evidence="1">
    <location>
        <begin position="80"/>
        <end position="101"/>
    </location>
</feature>
<organism evidence="2 3">
    <name type="scientific">Haloarchaeobius litoreus</name>
    <dbReference type="NCBI Taxonomy" id="755306"/>
    <lineage>
        <taxon>Archaea</taxon>
        <taxon>Methanobacteriati</taxon>
        <taxon>Methanobacteriota</taxon>
        <taxon>Stenosarchaea group</taxon>
        <taxon>Halobacteria</taxon>
        <taxon>Halobacteriales</taxon>
        <taxon>Halorubellaceae</taxon>
        <taxon>Haloarchaeobius</taxon>
    </lineage>
</organism>
<protein>
    <submittedName>
        <fullName evidence="2">Uncharacterized protein</fullName>
    </submittedName>
</protein>
<sequence>MTDEPTESTGADDAASPVALLCELVGNAWSTLKTVYYADSASWRVMKAGGLLFFGLFCWAGSNILYSYNQDLWLLRYPMAYGFLLLAYGPIHHLVTLPLSYRLRRANGWLRTVGQRLPNGMLVVFLVAVLVLGTFPVGAMTVDFRSTLESSGADISPDLHCIKSDVGDDVEIHCHLSESRGVDSVVVRSGGNDIHVDDDPPYEFTIRASEVESVRGQQQFTVELRDEDGGLVRRYVRRLTLIEEG</sequence>
<keyword evidence="1" id="KW-0472">Membrane</keyword>
<dbReference type="RefSeq" id="WP_256398660.1">
    <property type="nucleotide sequence ID" value="NZ_JANHJR010000001.1"/>
</dbReference>
<dbReference type="EMBL" id="JBHUDO010000002">
    <property type="protein sequence ID" value="MFD1645820.1"/>
    <property type="molecule type" value="Genomic_DNA"/>
</dbReference>
<comment type="caution">
    <text evidence="2">The sequence shown here is derived from an EMBL/GenBank/DDBJ whole genome shotgun (WGS) entry which is preliminary data.</text>
</comment>
<reference evidence="2 3" key="1">
    <citation type="journal article" date="2019" name="Int. J. Syst. Evol. Microbiol.">
        <title>The Global Catalogue of Microorganisms (GCM) 10K type strain sequencing project: providing services to taxonomists for standard genome sequencing and annotation.</title>
        <authorList>
            <consortium name="The Broad Institute Genomics Platform"/>
            <consortium name="The Broad Institute Genome Sequencing Center for Infectious Disease"/>
            <person name="Wu L."/>
            <person name="Ma J."/>
        </authorList>
    </citation>
    <scope>NUCLEOTIDE SEQUENCE [LARGE SCALE GENOMIC DNA]</scope>
    <source>
        <strain evidence="2 3">CGMCC 1.10390</strain>
    </source>
</reference>
<proteinExistence type="predicted"/>